<dbReference type="InterPro" id="IPR035093">
    <property type="entry name" value="RelE/ParE_toxin_dom_sf"/>
</dbReference>
<dbReference type="EMBL" id="VYGV01000015">
    <property type="protein sequence ID" value="NWF46719.1"/>
    <property type="molecule type" value="Genomic_DNA"/>
</dbReference>
<keyword evidence="3" id="KW-1185">Reference proteome</keyword>
<evidence type="ECO:0000313" key="3">
    <source>
        <dbReference type="Proteomes" id="UP000545507"/>
    </source>
</evidence>
<evidence type="ECO:0000256" key="1">
    <source>
        <dbReference type="ARBA" id="ARBA00022649"/>
    </source>
</evidence>
<gene>
    <name evidence="2" type="ORF">F3K02_15885</name>
</gene>
<accession>A0A7Y8GYV4</accession>
<sequence>MSCAVWRILRRPEYREDLDAIEAWIARDNPRAAIDMWLLIDSQVDQLADPNFPRRTSSRVPGAHELVAHQNYIVYFDQDETNCTITVRAVVHVARQFPLSPT</sequence>
<keyword evidence="1" id="KW-1277">Toxin-antitoxin system</keyword>
<dbReference type="Gene3D" id="3.30.2310.20">
    <property type="entry name" value="RelE-like"/>
    <property type="match status" value="1"/>
</dbReference>
<reference evidence="2 3" key="1">
    <citation type="submission" date="2019-09" db="EMBL/GenBank/DDBJ databases">
        <title>Hydrogenophaga aromatica sp. nov., isolated from a para-xylene-degrading enrichment culture.</title>
        <authorList>
            <person name="Tancsics A."/>
            <person name="Banerjee S."/>
        </authorList>
    </citation>
    <scope>NUCLEOTIDE SEQUENCE [LARGE SCALE GENOMIC DNA]</scope>
    <source>
        <strain evidence="2 3">D2P1</strain>
    </source>
</reference>
<dbReference type="AlphaFoldDB" id="A0A7Y8GYV4"/>
<organism evidence="2 3">
    <name type="scientific">Hydrogenophaga aromaticivorans</name>
    <dbReference type="NCBI Taxonomy" id="2610898"/>
    <lineage>
        <taxon>Bacteria</taxon>
        <taxon>Pseudomonadati</taxon>
        <taxon>Pseudomonadota</taxon>
        <taxon>Betaproteobacteria</taxon>
        <taxon>Burkholderiales</taxon>
        <taxon>Comamonadaceae</taxon>
        <taxon>Hydrogenophaga</taxon>
    </lineage>
</organism>
<protein>
    <submittedName>
        <fullName evidence="2">Type II toxin-antitoxin system RelE/ParE family toxin</fullName>
    </submittedName>
</protein>
<dbReference type="RefSeq" id="WP_177136623.1">
    <property type="nucleotide sequence ID" value="NZ_VYGV01000015.1"/>
</dbReference>
<name>A0A7Y8GYV4_9BURK</name>
<dbReference type="Pfam" id="PF05016">
    <property type="entry name" value="ParE_toxin"/>
    <property type="match status" value="1"/>
</dbReference>
<dbReference type="Proteomes" id="UP000545507">
    <property type="component" value="Unassembled WGS sequence"/>
</dbReference>
<proteinExistence type="predicted"/>
<dbReference type="InterPro" id="IPR007712">
    <property type="entry name" value="RelE/ParE_toxin"/>
</dbReference>
<comment type="caution">
    <text evidence="2">The sequence shown here is derived from an EMBL/GenBank/DDBJ whole genome shotgun (WGS) entry which is preliminary data.</text>
</comment>
<evidence type="ECO:0000313" key="2">
    <source>
        <dbReference type="EMBL" id="NWF46719.1"/>
    </source>
</evidence>